<name>A0A2N5JA28_9BIFI</name>
<proteinExistence type="predicted"/>
<keyword evidence="2" id="KW-1185">Reference proteome</keyword>
<accession>A0A2N5JA28</accession>
<dbReference type="AlphaFoldDB" id="A0A2N5JA28"/>
<sequence length="156" mass="17214">MNSQRLVKPHQTDNRKRERTTMNALKRVLLGAFIPLLGMACLATPAFAGNALSTSWSGYAKNWSTFDTPNRQKQNASDSFVRADNVSGNHTLRVWALGYGNDDVGSGVRFLTSNTYANVPNNAFKNGPKQIHLRMQNVENYSSATSAYGVWSPDSN</sequence>
<evidence type="ECO:0000313" key="1">
    <source>
        <dbReference type="EMBL" id="PLS31077.1"/>
    </source>
</evidence>
<evidence type="ECO:0000313" key="2">
    <source>
        <dbReference type="Proteomes" id="UP000235050"/>
    </source>
</evidence>
<dbReference type="Proteomes" id="UP000235050">
    <property type="component" value="Unassembled WGS sequence"/>
</dbReference>
<comment type="caution">
    <text evidence="1">The sequence shown here is derived from an EMBL/GenBank/DDBJ whole genome shotgun (WGS) entry which is preliminary data.</text>
</comment>
<organism evidence="1 2">
    <name type="scientific">Bifidobacterium margollesii</name>
    <dbReference type="NCBI Taxonomy" id="2020964"/>
    <lineage>
        <taxon>Bacteria</taxon>
        <taxon>Bacillati</taxon>
        <taxon>Actinomycetota</taxon>
        <taxon>Actinomycetes</taxon>
        <taxon>Bifidobacteriales</taxon>
        <taxon>Bifidobacteriaceae</taxon>
        <taxon>Bifidobacterium</taxon>
    </lineage>
</organism>
<dbReference type="EMBL" id="NMWU01000019">
    <property type="protein sequence ID" value="PLS31077.1"/>
    <property type="molecule type" value="Genomic_DNA"/>
</dbReference>
<gene>
    <name evidence="1" type="ORF">Uis1B_2316</name>
</gene>
<protein>
    <submittedName>
        <fullName evidence="1">Uncharacterized protein</fullName>
    </submittedName>
</protein>
<dbReference type="RefSeq" id="WP_165782746.1">
    <property type="nucleotide sequence ID" value="NZ_NMWU01000019.1"/>
</dbReference>
<reference evidence="1 2" key="1">
    <citation type="submission" date="2017-07" db="EMBL/GenBank/DDBJ databases">
        <title>Bifidobacterium novel species.</title>
        <authorList>
            <person name="Lugli G.A."/>
            <person name="Milani C."/>
            <person name="Duranti S."/>
            <person name="Mangifesta M."/>
        </authorList>
    </citation>
    <scope>NUCLEOTIDE SEQUENCE [LARGE SCALE GENOMIC DNA]</scope>
    <source>
        <strain evidence="2">Uis1B</strain>
    </source>
</reference>